<keyword evidence="4" id="KW-1133">Transmembrane helix</keyword>
<name>A0A2G8KNV1_STIJA</name>
<comment type="similarity">
    <text evidence="2">Belongs to the YIP1 family.</text>
</comment>
<dbReference type="STRING" id="307972.A0A2G8KNV1"/>
<evidence type="ECO:0000256" key="4">
    <source>
        <dbReference type="ARBA" id="ARBA00022989"/>
    </source>
</evidence>
<reference evidence="7 8" key="1">
    <citation type="journal article" date="2017" name="PLoS Biol.">
        <title>The sea cucumber genome provides insights into morphological evolution and visceral regeneration.</title>
        <authorList>
            <person name="Zhang X."/>
            <person name="Sun L."/>
            <person name="Yuan J."/>
            <person name="Sun Y."/>
            <person name="Gao Y."/>
            <person name="Zhang L."/>
            <person name="Li S."/>
            <person name="Dai H."/>
            <person name="Hamel J.F."/>
            <person name="Liu C."/>
            <person name="Yu Y."/>
            <person name="Liu S."/>
            <person name="Lin W."/>
            <person name="Guo K."/>
            <person name="Jin S."/>
            <person name="Xu P."/>
            <person name="Storey K.B."/>
            <person name="Huan P."/>
            <person name="Zhang T."/>
            <person name="Zhou Y."/>
            <person name="Zhang J."/>
            <person name="Lin C."/>
            <person name="Li X."/>
            <person name="Xing L."/>
            <person name="Huo D."/>
            <person name="Sun M."/>
            <person name="Wang L."/>
            <person name="Mercier A."/>
            <person name="Li F."/>
            <person name="Yang H."/>
            <person name="Xiang J."/>
        </authorList>
    </citation>
    <scope>NUCLEOTIDE SEQUENCE [LARGE SCALE GENOMIC DNA]</scope>
    <source>
        <strain evidence="7">Shaxun</strain>
        <tissue evidence="7">Muscle</tissue>
    </source>
</reference>
<dbReference type="PANTHER" id="PTHR21236">
    <property type="entry name" value="GOLGI MEMBRANE PROTEIN YIP1"/>
    <property type="match status" value="1"/>
</dbReference>
<evidence type="ECO:0000256" key="2">
    <source>
        <dbReference type="ARBA" id="ARBA00010596"/>
    </source>
</evidence>
<dbReference type="GO" id="GO:0006888">
    <property type="term" value="P:endoplasmic reticulum to Golgi vesicle-mediated transport"/>
    <property type="evidence" value="ECO:0007669"/>
    <property type="project" value="InterPro"/>
</dbReference>
<feature type="compositionally biased region" description="Polar residues" evidence="6">
    <location>
        <begin position="38"/>
        <end position="51"/>
    </location>
</feature>
<evidence type="ECO:0000313" key="8">
    <source>
        <dbReference type="Proteomes" id="UP000230750"/>
    </source>
</evidence>
<dbReference type="Proteomes" id="UP000230750">
    <property type="component" value="Unassembled WGS sequence"/>
</dbReference>
<accession>A0A2G8KNV1</accession>
<evidence type="ECO:0000256" key="3">
    <source>
        <dbReference type="ARBA" id="ARBA00022692"/>
    </source>
</evidence>
<feature type="compositionally biased region" description="Low complexity" evidence="6">
    <location>
        <begin position="24"/>
        <end position="37"/>
    </location>
</feature>
<proteinExistence type="inferred from homology"/>
<protein>
    <submittedName>
        <fullName evidence="7">Uncharacterized protein</fullName>
    </submittedName>
</protein>
<dbReference type="AlphaFoldDB" id="A0A2G8KNV1"/>
<dbReference type="GO" id="GO:0016020">
    <property type="term" value="C:membrane"/>
    <property type="evidence" value="ECO:0007669"/>
    <property type="project" value="UniProtKB-SubCell"/>
</dbReference>
<evidence type="ECO:0000256" key="1">
    <source>
        <dbReference type="ARBA" id="ARBA00004141"/>
    </source>
</evidence>
<keyword evidence="8" id="KW-1185">Reference proteome</keyword>
<feature type="region of interest" description="Disordered" evidence="6">
    <location>
        <begin position="24"/>
        <end position="51"/>
    </location>
</feature>
<comment type="subcellular location">
    <subcellularLocation>
        <location evidence="1">Membrane</location>
        <topology evidence="1">Multi-pass membrane protein</topology>
    </subcellularLocation>
</comment>
<evidence type="ECO:0000256" key="6">
    <source>
        <dbReference type="SAM" id="MobiDB-lite"/>
    </source>
</evidence>
<evidence type="ECO:0000256" key="5">
    <source>
        <dbReference type="ARBA" id="ARBA00023136"/>
    </source>
</evidence>
<dbReference type="EMBL" id="MRZV01000451">
    <property type="protein sequence ID" value="PIK49696.1"/>
    <property type="molecule type" value="Genomic_DNA"/>
</dbReference>
<gene>
    <name evidence="7" type="ORF">BSL78_13428</name>
</gene>
<keyword evidence="3" id="KW-0812">Transmembrane</keyword>
<keyword evidence="5" id="KW-0472">Membrane</keyword>
<dbReference type="InterPro" id="IPR045231">
    <property type="entry name" value="Yip1/4-like"/>
</dbReference>
<sequence length="145" mass="16142">MADFEGNQGYGQVMDQQGFYQYNYDDQQQGYDMGSQQADQQNPYDYSQSQGYGQPAAYDQVYAGAPSPYIWRYHDTRPYNSGGGGYSDSFEDEPPLLEELGINFEHIYQKTLSVLNPLRETDPAAIADCDLAGPLVFALAFGGSL</sequence>
<dbReference type="PANTHER" id="PTHR21236:SF2">
    <property type="entry name" value="PROTEIN YIPF"/>
    <property type="match status" value="1"/>
</dbReference>
<comment type="caution">
    <text evidence="7">The sequence shown here is derived from an EMBL/GenBank/DDBJ whole genome shotgun (WGS) entry which is preliminary data.</text>
</comment>
<feature type="non-terminal residue" evidence="7">
    <location>
        <position position="145"/>
    </location>
</feature>
<dbReference type="GO" id="GO:0005802">
    <property type="term" value="C:trans-Golgi network"/>
    <property type="evidence" value="ECO:0007669"/>
    <property type="project" value="TreeGrafter"/>
</dbReference>
<dbReference type="OrthoDB" id="440385at2759"/>
<evidence type="ECO:0000313" key="7">
    <source>
        <dbReference type="EMBL" id="PIK49696.1"/>
    </source>
</evidence>
<organism evidence="7 8">
    <name type="scientific">Stichopus japonicus</name>
    <name type="common">Sea cucumber</name>
    <dbReference type="NCBI Taxonomy" id="307972"/>
    <lineage>
        <taxon>Eukaryota</taxon>
        <taxon>Metazoa</taxon>
        <taxon>Echinodermata</taxon>
        <taxon>Eleutherozoa</taxon>
        <taxon>Echinozoa</taxon>
        <taxon>Holothuroidea</taxon>
        <taxon>Aspidochirotacea</taxon>
        <taxon>Aspidochirotida</taxon>
        <taxon>Stichopodidae</taxon>
        <taxon>Apostichopus</taxon>
    </lineage>
</organism>
<dbReference type="GO" id="GO:0048280">
    <property type="term" value="P:vesicle fusion with Golgi apparatus"/>
    <property type="evidence" value="ECO:0007669"/>
    <property type="project" value="TreeGrafter"/>
</dbReference>